<reference evidence="1 2" key="1">
    <citation type="submission" date="2019-02" db="EMBL/GenBank/DDBJ databases">
        <title>Deep-cultivation of Planctomycetes and their phenomic and genomic characterization uncovers novel biology.</title>
        <authorList>
            <person name="Wiegand S."/>
            <person name="Jogler M."/>
            <person name="Boedeker C."/>
            <person name="Pinto D."/>
            <person name="Vollmers J."/>
            <person name="Rivas-Marin E."/>
            <person name="Kohn T."/>
            <person name="Peeters S.H."/>
            <person name="Heuer A."/>
            <person name="Rast P."/>
            <person name="Oberbeckmann S."/>
            <person name="Bunk B."/>
            <person name="Jeske O."/>
            <person name="Meyerdierks A."/>
            <person name="Storesund J.E."/>
            <person name="Kallscheuer N."/>
            <person name="Luecker S."/>
            <person name="Lage O.M."/>
            <person name="Pohl T."/>
            <person name="Merkel B.J."/>
            <person name="Hornburger P."/>
            <person name="Mueller R.-W."/>
            <person name="Bruemmer F."/>
            <person name="Labrenz M."/>
            <person name="Spormann A.M."/>
            <person name="Op Den Camp H."/>
            <person name="Overmann J."/>
            <person name="Amann R."/>
            <person name="Jetten M.S.M."/>
            <person name="Mascher T."/>
            <person name="Medema M.H."/>
            <person name="Devos D.P."/>
            <person name="Kaster A.-K."/>
            <person name="Ovreas L."/>
            <person name="Rohde M."/>
            <person name="Galperin M.Y."/>
            <person name="Jogler C."/>
        </authorList>
    </citation>
    <scope>NUCLEOTIDE SEQUENCE [LARGE SCALE GENOMIC DNA]</scope>
    <source>
        <strain evidence="1 2">Pla22</strain>
    </source>
</reference>
<protein>
    <submittedName>
        <fullName evidence="1">Uncharacterized protein</fullName>
    </submittedName>
</protein>
<organism evidence="1 2">
    <name type="scientific">Rubripirellula amarantea</name>
    <dbReference type="NCBI Taxonomy" id="2527999"/>
    <lineage>
        <taxon>Bacteria</taxon>
        <taxon>Pseudomonadati</taxon>
        <taxon>Planctomycetota</taxon>
        <taxon>Planctomycetia</taxon>
        <taxon>Pirellulales</taxon>
        <taxon>Pirellulaceae</taxon>
        <taxon>Rubripirellula</taxon>
    </lineage>
</organism>
<dbReference type="Proteomes" id="UP000316598">
    <property type="component" value="Unassembled WGS sequence"/>
</dbReference>
<evidence type="ECO:0000313" key="2">
    <source>
        <dbReference type="Proteomes" id="UP000316598"/>
    </source>
</evidence>
<comment type="caution">
    <text evidence="1">The sequence shown here is derived from an EMBL/GenBank/DDBJ whole genome shotgun (WGS) entry which is preliminary data.</text>
</comment>
<sequence length="72" mass="8260">MIQACKKSDCDRLRHRFRATQCFQLKLKILVVLNTTGLILEPSATHCVLFLIAAKHRAFLRSYSDCFFNADA</sequence>
<gene>
    <name evidence="1" type="ORF">Pla22_29760</name>
</gene>
<keyword evidence="2" id="KW-1185">Reference proteome</keyword>
<proteinExistence type="predicted"/>
<name>A0A5C5WJD7_9BACT</name>
<dbReference type="AlphaFoldDB" id="A0A5C5WJD7"/>
<evidence type="ECO:0000313" key="1">
    <source>
        <dbReference type="EMBL" id="TWT50235.1"/>
    </source>
</evidence>
<accession>A0A5C5WJD7</accession>
<dbReference type="EMBL" id="SJPI01000002">
    <property type="protein sequence ID" value="TWT50235.1"/>
    <property type="molecule type" value="Genomic_DNA"/>
</dbReference>